<organism evidence="2 3">
    <name type="scientific">Pseudocohnilembus persalinus</name>
    <name type="common">Ciliate</name>
    <dbReference type="NCBI Taxonomy" id="266149"/>
    <lineage>
        <taxon>Eukaryota</taxon>
        <taxon>Sar</taxon>
        <taxon>Alveolata</taxon>
        <taxon>Ciliophora</taxon>
        <taxon>Intramacronucleata</taxon>
        <taxon>Oligohymenophorea</taxon>
        <taxon>Scuticociliatia</taxon>
        <taxon>Philasterida</taxon>
        <taxon>Pseudocohnilembidae</taxon>
        <taxon>Pseudocohnilembus</taxon>
    </lineage>
</organism>
<evidence type="ECO:0000313" key="3">
    <source>
        <dbReference type="Proteomes" id="UP000054937"/>
    </source>
</evidence>
<feature type="coiled-coil region" evidence="1">
    <location>
        <begin position="26"/>
        <end position="53"/>
    </location>
</feature>
<evidence type="ECO:0000256" key="1">
    <source>
        <dbReference type="SAM" id="Coils"/>
    </source>
</evidence>
<evidence type="ECO:0000313" key="2">
    <source>
        <dbReference type="EMBL" id="KRX06721.1"/>
    </source>
</evidence>
<accession>A0A0V0QX26</accession>
<protein>
    <submittedName>
        <fullName evidence="2">Uncharacterized protein</fullName>
    </submittedName>
</protein>
<keyword evidence="3" id="KW-1185">Reference proteome</keyword>
<proteinExistence type="predicted"/>
<reference evidence="2 3" key="1">
    <citation type="journal article" date="2015" name="Sci. Rep.">
        <title>Genome of the facultative scuticociliatosis pathogen Pseudocohnilembus persalinus provides insight into its virulence through horizontal gene transfer.</title>
        <authorList>
            <person name="Xiong J."/>
            <person name="Wang G."/>
            <person name="Cheng J."/>
            <person name="Tian M."/>
            <person name="Pan X."/>
            <person name="Warren A."/>
            <person name="Jiang C."/>
            <person name="Yuan D."/>
            <person name="Miao W."/>
        </authorList>
    </citation>
    <scope>NUCLEOTIDE SEQUENCE [LARGE SCALE GENOMIC DNA]</scope>
    <source>
        <strain evidence="2">36N120E</strain>
    </source>
</reference>
<sequence>MNFNNKINNDMQQKFLEDQQIHNMTFKKLNEALKNMEKQNENCLNYYNQHNQEVMGNSQFQQISNKLGQIDQQYISNKADYNNNNQVKEQFYEDENIQFLMKGNYILKNSPQYFKEYDLFMNQGIQTRSQNKDIQSIQCNKKNLIKSVSLSEDEDIFERYFKSESQNTSDHTVSQKIQEQHEINILKEKVQEKQPK</sequence>
<comment type="caution">
    <text evidence="2">The sequence shown here is derived from an EMBL/GenBank/DDBJ whole genome shotgun (WGS) entry which is preliminary data.</text>
</comment>
<gene>
    <name evidence="2" type="ORF">PPERSA_09123</name>
</gene>
<dbReference type="InParanoid" id="A0A0V0QX26"/>
<keyword evidence="1" id="KW-0175">Coiled coil</keyword>
<dbReference type="EMBL" id="LDAU01000092">
    <property type="protein sequence ID" value="KRX06721.1"/>
    <property type="molecule type" value="Genomic_DNA"/>
</dbReference>
<dbReference type="AlphaFoldDB" id="A0A0V0QX26"/>
<dbReference type="Proteomes" id="UP000054937">
    <property type="component" value="Unassembled WGS sequence"/>
</dbReference>
<name>A0A0V0QX26_PSEPJ</name>